<dbReference type="InterPro" id="IPR050407">
    <property type="entry name" value="Geranylgeranyl_reductase"/>
</dbReference>
<protein>
    <submittedName>
        <fullName evidence="2">NAD(P)/FAD-dependent oxidoreductase</fullName>
    </submittedName>
</protein>
<evidence type="ECO:0000259" key="1">
    <source>
        <dbReference type="Pfam" id="PF01494"/>
    </source>
</evidence>
<dbReference type="RefSeq" id="WP_205360637.1">
    <property type="nucleotide sequence ID" value="NZ_JADKYB010000018.1"/>
</dbReference>
<dbReference type="Gene3D" id="3.50.50.60">
    <property type="entry name" value="FAD/NAD(P)-binding domain"/>
    <property type="match status" value="1"/>
</dbReference>
<dbReference type="PANTHER" id="PTHR42685">
    <property type="entry name" value="GERANYLGERANYL DIPHOSPHATE REDUCTASE"/>
    <property type="match status" value="1"/>
</dbReference>
<dbReference type="SUPFAM" id="SSF51905">
    <property type="entry name" value="FAD/NAD(P)-binding domain"/>
    <property type="match status" value="1"/>
</dbReference>
<name>A0ABS2U0I4_9ACTN</name>
<dbReference type="PRINTS" id="PR00420">
    <property type="entry name" value="RNGMNOXGNASE"/>
</dbReference>
<dbReference type="PANTHER" id="PTHR42685:SF19">
    <property type="entry name" value="POSSIBLE OXIDOREDUCTASE"/>
    <property type="match status" value="1"/>
</dbReference>
<sequence>MIDLLVAGGGPAGLATAIHAARAGLDVVVAEPRPAPVDKACGEGVMPAGVRALADLGVAVTGHPFRGIRYVDGAVEAEAHFRGGTGLGLRRTALHGALARRAAELGVRVLPLRVDVRTLRHDRDSVTAAGITARYLAAADGLHSPIRRSLGLDLPPAAGHPTRYGLRRHFAVPPWSDCVEVHWSARSEAYVTPVGPGLVGVAILTADRAPYDSQLARFPRLAARLPPSAVTPARGAGPLRQRVRSPVAGRTLLVGDAAGYVDALTGEGISTALAAAAHLVRCLRADRPQDYDRAWRRMSRRHRALTGALLWARHQPRLAAHIVPTAARFPALFTAAVNQLG</sequence>
<gene>
    <name evidence="2" type="ORF">ITX44_29100</name>
</gene>
<comment type="caution">
    <text evidence="2">The sequence shown here is derived from an EMBL/GenBank/DDBJ whole genome shotgun (WGS) entry which is preliminary data.</text>
</comment>
<reference evidence="2 3" key="1">
    <citation type="submission" date="2021-01" db="EMBL/GenBank/DDBJ databases">
        <title>Streptomyces acididurans sp. nov., isolated from a peat swamp forest soil.</title>
        <authorList>
            <person name="Chantavorakit T."/>
            <person name="Duangmal K."/>
        </authorList>
    </citation>
    <scope>NUCLEOTIDE SEQUENCE [LARGE SCALE GENOMIC DNA]</scope>
    <source>
        <strain evidence="2 3">KK5PA1</strain>
    </source>
</reference>
<dbReference type="EMBL" id="JADKYB010000018">
    <property type="protein sequence ID" value="MBM9508537.1"/>
    <property type="molecule type" value="Genomic_DNA"/>
</dbReference>
<dbReference type="Proteomes" id="UP000749040">
    <property type="component" value="Unassembled WGS sequence"/>
</dbReference>
<dbReference type="InterPro" id="IPR002938">
    <property type="entry name" value="FAD-bd"/>
</dbReference>
<feature type="domain" description="FAD-binding" evidence="1">
    <location>
        <begin position="3"/>
        <end position="283"/>
    </location>
</feature>
<dbReference type="Pfam" id="PF01494">
    <property type="entry name" value="FAD_binding_3"/>
    <property type="match status" value="1"/>
</dbReference>
<evidence type="ECO:0000313" key="3">
    <source>
        <dbReference type="Proteomes" id="UP000749040"/>
    </source>
</evidence>
<organism evidence="2 3">
    <name type="scientific">Actinacidiphila acididurans</name>
    <dbReference type="NCBI Taxonomy" id="2784346"/>
    <lineage>
        <taxon>Bacteria</taxon>
        <taxon>Bacillati</taxon>
        <taxon>Actinomycetota</taxon>
        <taxon>Actinomycetes</taxon>
        <taxon>Kitasatosporales</taxon>
        <taxon>Streptomycetaceae</taxon>
        <taxon>Actinacidiphila</taxon>
    </lineage>
</organism>
<keyword evidence="3" id="KW-1185">Reference proteome</keyword>
<evidence type="ECO:0000313" key="2">
    <source>
        <dbReference type="EMBL" id="MBM9508537.1"/>
    </source>
</evidence>
<dbReference type="InterPro" id="IPR036188">
    <property type="entry name" value="FAD/NAD-bd_sf"/>
</dbReference>
<accession>A0ABS2U0I4</accession>
<proteinExistence type="predicted"/>